<evidence type="ECO:0000313" key="3">
    <source>
        <dbReference type="Proteomes" id="UP000276215"/>
    </source>
</evidence>
<evidence type="ECO:0000313" key="2">
    <source>
        <dbReference type="EMBL" id="RPB01597.1"/>
    </source>
</evidence>
<sequence length="168" mass="19336">MIYVQRVHLYRTVLHRSIIPGESREEIGNENPCQKGKKEIYKRRLYIIGRDLFRKKNDHQNKSAGEQIPLCPPAFTLAARKETQKPSLDHVSRYSGSAEGYMSTYQWDIRSINEGMKDSEVFLIVVTWRACKEREGKGGEDGEASKNRASYSPERLTKSGQGRRRNST</sequence>
<evidence type="ECO:0000256" key="1">
    <source>
        <dbReference type="SAM" id="MobiDB-lite"/>
    </source>
</evidence>
<proteinExistence type="predicted"/>
<feature type="region of interest" description="Disordered" evidence="1">
    <location>
        <begin position="133"/>
        <end position="168"/>
    </location>
</feature>
<organism evidence="2 3">
    <name type="scientific">Choiromyces venosus 120613-1</name>
    <dbReference type="NCBI Taxonomy" id="1336337"/>
    <lineage>
        <taxon>Eukaryota</taxon>
        <taxon>Fungi</taxon>
        <taxon>Dikarya</taxon>
        <taxon>Ascomycota</taxon>
        <taxon>Pezizomycotina</taxon>
        <taxon>Pezizomycetes</taxon>
        <taxon>Pezizales</taxon>
        <taxon>Tuberaceae</taxon>
        <taxon>Choiromyces</taxon>
    </lineage>
</organism>
<protein>
    <submittedName>
        <fullName evidence="2">Uncharacterized protein</fullName>
    </submittedName>
</protein>
<reference evidence="2 3" key="1">
    <citation type="journal article" date="2018" name="Nat. Ecol. Evol.">
        <title>Pezizomycetes genomes reveal the molecular basis of ectomycorrhizal truffle lifestyle.</title>
        <authorList>
            <person name="Murat C."/>
            <person name="Payen T."/>
            <person name="Noel B."/>
            <person name="Kuo A."/>
            <person name="Morin E."/>
            <person name="Chen J."/>
            <person name="Kohler A."/>
            <person name="Krizsan K."/>
            <person name="Balestrini R."/>
            <person name="Da Silva C."/>
            <person name="Montanini B."/>
            <person name="Hainaut M."/>
            <person name="Levati E."/>
            <person name="Barry K.W."/>
            <person name="Belfiori B."/>
            <person name="Cichocki N."/>
            <person name="Clum A."/>
            <person name="Dockter R.B."/>
            <person name="Fauchery L."/>
            <person name="Guy J."/>
            <person name="Iotti M."/>
            <person name="Le Tacon F."/>
            <person name="Lindquist E.A."/>
            <person name="Lipzen A."/>
            <person name="Malagnac F."/>
            <person name="Mello A."/>
            <person name="Molinier V."/>
            <person name="Miyauchi S."/>
            <person name="Poulain J."/>
            <person name="Riccioni C."/>
            <person name="Rubini A."/>
            <person name="Sitrit Y."/>
            <person name="Splivallo R."/>
            <person name="Traeger S."/>
            <person name="Wang M."/>
            <person name="Zifcakova L."/>
            <person name="Wipf D."/>
            <person name="Zambonelli A."/>
            <person name="Paolocci F."/>
            <person name="Nowrousian M."/>
            <person name="Ottonello S."/>
            <person name="Baldrian P."/>
            <person name="Spatafora J.W."/>
            <person name="Henrissat B."/>
            <person name="Nagy L.G."/>
            <person name="Aury J.M."/>
            <person name="Wincker P."/>
            <person name="Grigoriev I.V."/>
            <person name="Bonfante P."/>
            <person name="Martin F.M."/>
        </authorList>
    </citation>
    <scope>NUCLEOTIDE SEQUENCE [LARGE SCALE GENOMIC DNA]</scope>
    <source>
        <strain evidence="2 3">120613-1</strain>
    </source>
</reference>
<feature type="compositionally biased region" description="Basic and acidic residues" evidence="1">
    <location>
        <begin position="133"/>
        <end position="146"/>
    </location>
</feature>
<dbReference type="AlphaFoldDB" id="A0A3N4JTT5"/>
<accession>A0A3N4JTT5</accession>
<dbReference type="Proteomes" id="UP000276215">
    <property type="component" value="Unassembled WGS sequence"/>
</dbReference>
<name>A0A3N4JTT5_9PEZI</name>
<keyword evidence="3" id="KW-1185">Reference proteome</keyword>
<dbReference type="EMBL" id="ML120372">
    <property type="protein sequence ID" value="RPB01597.1"/>
    <property type="molecule type" value="Genomic_DNA"/>
</dbReference>
<gene>
    <name evidence="2" type="ORF">L873DRAFT_634934</name>
</gene>